<evidence type="ECO:0000313" key="2">
    <source>
        <dbReference type="Proteomes" id="UP001210892"/>
    </source>
</evidence>
<accession>A0AAE9VXV5</accession>
<name>A0AAE9VXV5_9CAUD</name>
<reference evidence="1 2" key="1">
    <citation type="submission" date="2022-10" db="EMBL/GenBank/DDBJ databases">
        <authorList>
            <person name="Li J.H."/>
            <person name="Ding Y.F."/>
            <person name="Wei Y.L."/>
        </authorList>
    </citation>
    <scope>NUCLEOTIDE SEQUENCE [LARGE SCALE GENOMIC DNA]</scope>
</reference>
<evidence type="ECO:0008006" key="3">
    <source>
        <dbReference type="Google" id="ProtNLM"/>
    </source>
</evidence>
<dbReference type="Proteomes" id="UP001210892">
    <property type="component" value="Segment"/>
</dbReference>
<protein>
    <recommendedName>
        <fullName evidence="3">Virion structural protein</fullName>
    </recommendedName>
</protein>
<organism evidence="1 2">
    <name type="scientific">Pseudomonas phage PSV3</name>
    <dbReference type="NCBI Taxonomy" id="3003632"/>
    <lineage>
        <taxon>Viruses</taxon>
        <taxon>Duplodnaviria</taxon>
        <taxon>Heunggongvirae</taxon>
        <taxon>Uroviricota</taxon>
        <taxon>Caudoviricetes</taxon>
        <taxon>Jondennisvirinae</taxon>
        <taxon>Septimatrevirus</taxon>
    </lineage>
</organism>
<evidence type="ECO:0000313" key="1">
    <source>
        <dbReference type="EMBL" id="WBF76938.1"/>
    </source>
</evidence>
<keyword evidence="2" id="KW-1185">Reference proteome</keyword>
<dbReference type="EMBL" id="OP712474">
    <property type="protein sequence ID" value="WBF76938.1"/>
    <property type="molecule type" value="Genomic_DNA"/>
</dbReference>
<proteinExistence type="predicted"/>
<sequence length="257" mass="28514">MCLGPGVRLRKFWAGTYLVWEGNLTSSGDIYINKPNLFGGEDERGGLQGTISFYDGRFDPPQDSYLVSKIGPNVPAYNGFARALFKAFYIGTGTTPEPFSFEIQRITSGLHATYSIMPNGLDVNPMEIVYDAMTQKWGRFGNLESEIDMPSFTACAQTLYNEGLGMSLIVQSAITGKDLLEEVMRVADGVLYQDPATAKIVAKLGYVAYCSICDYRKRLVGRSNARRRRRIVSRPGNGEDCCETCSPRLHDFRTSCS</sequence>
<gene>
    <name evidence="1" type="ORF">PSV3_00236</name>
</gene>